<dbReference type="EMBL" id="CP060715">
    <property type="protein sequence ID" value="QNN61091.1"/>
    <property type="molecule type" value="Genomic_DNA"/>
</dbReference>
<dbReference type="Pfam" id="PF00583">
    <property type="entry name" value="Acetyltransf_1"/>
    <property type="match status" value="1"/>
</dbReference>
<dbReference type="PROSITE" id="PS51186">
    <property type="entry name" value="GNAT"/>
    <property type="match status" value="1"/>
</dbReference>
<sequence length="219" mass="26154">MSVFNLQTRKVICAIIVGYERGVNVDYSVRAISFDEFKPIYDERMMVDFPDNERRSVRSIRRMFRHSKYEVYVLEKENHVYGYACLIKDEGENIALLDYYAIDKAHRSEGLGSVFLQLLKQTLSYQGLLIESERPNDTEISEEIHIRERRIDFYLRNDAKMTHYYWDAFGVGYHLLWLPIDEDNDRREYVAKIPEFYRSAMPGYYVRKHTSLIENNESK</sequence>
<dbReference type="CDD" id="cd04301">
    <property type="entry name" value="NAT_SF"/>
    <property type="match status" value="1"/>
</dbReference>
<dbReference type="RefSeq" id="WP_187534209.1">
    <property type="nucleotide sequence ID" value="NZ_CP060715.1"/>
</dbReference>
<keyword evidence="2" id="KW-0808">Transferase</keyword>
<evidence type="ECO:0000313" key="3">
    <source>
        <dbReference type="Proteomes" id="UP000515928"/>
    </source>
</evidence>
<dbReference type="GO" id="GO:0016747">
    <property type="term" value="F:acyltransferase activity, transferring groups other than amino-acyl groups"/>
    <property type="evidence" value="ECO:0007669"/>
    <property type="project" value="InterPro"/>
</dbReference>
<proteinExistence type="predicted"/>
<keyword evidence="3" id="KW-1185">Reference proteome</keyword>
<dbReference type="SUPFAM" id="SSF55729">
    <property type="entry name" value="Acyl-CoA N-acyltransferases (Nat)"/>
    <property type="match status" value="1"/>
</dbReference>
<dbReference type="Gene3D" id="3.40.630.30">
    <property type="match status" value="1"/>
</dbReference>
<protein>
    <submittedName>
        <fullName evidence="2">GNAT family N-acetyltransferase</fullName>
    </submittedName>
</protein>
<gene>
    <name evidence="2" type="ORF">H9L01_01635</name>
</gene>
<reference evidence="2 3" key="1">
    <citation type="submission" date="2020-08" db="EMBL/GenBank/DDBJ databases">
        <title>Genome sequence of Erysipelothrix inopinata DSM 15511T.</title>
        <authorList>
            <person name="Hyun D.-W."/>
            <person name="Bae J.-W."/>
        </authorList>
    </citation>
    <scope>NUCLEOTIDE SEQUENCE [LARGE SCALE GENOMIC DNA]</scope>
    <source>
        <strain evidence="2 3">DSM 15511</strain>
    </source>
</reference>
<dbReference type="KEGG" id="eio:H9L01_01635"/>
<accession>A0A7G9RZR6</accession>
<dbReference type="InterPro" id="IPR016181">
    <property type="entry name" value="Acyl_CoA_acyltransferase"/>
</dbReference>
<name>A0A7G9RZR6_9FIRM</name>
<feature type="domain" description="N-acetyltransferase" evidence="1">
    <location>
        <begin position="27"/>
        <end position="204"/>
    </location>
</feature>
<evidence type="ECO:0000259" key="1">
    <source>
        <dbReference type="PROSITE" id="PS51186"/>
    </source>
</evidence>
<dbReference type="Proteomes" id="UP000515928">
    <property type="component" value="Chromosome"/>
</dbReference>
<dbReference type="AlphaFoldDB" id="A0A7G9RZR6"/>
<dbReference type="InterPro" id="IPR000182">
    <property type="entry name" value="GNAT_dom"/>
</dbReference>
<evidence type="ECO:0000313" key="2">
    <source>
        <dbReference type="EMBL" id="QNN61091.1"/>
    </source>
</evidence>
<organism evidence="2 3">
    <name type="scientific">Erysipelothrix inopinata</name>
    <dbReference type="NCBI Taxonomy" id="225084"/>
    <lineage>
        <taxon>Bacteria</taxon>
        <taxon>Bacillati</taxon>
        <taxon>Bacillota</taxon>
        <taxon>Erysipelotrichia</taxon>
        <taxon>Erysipelotrichales</taxon>
        <taxon>Erysipelotrichaceae</taxon>
        <taxon>Erysipelothrix</taxon>
    </lineage>
</organism>